<organism evidence="1 2">
    <name type="scientific">Lithocarpus litseifolius</name>
    <dbReference type="NCBI Taxonomy" id="425828"/>
    <lineage>
        <taxon>Eukaryota</taxon>
        <taxon>Viridiplantae</taxon>
        <taxon>Streptophyta</taxon>
        <taxon>Embryophyta</taxon>
        <taxon>Tracheophyta</taxon>
        <taxon>Spermatophyta</taxon>
        <taxon>Magnoliopsida</taxon>
        <taxon>eudicotyledons</taxon>
        <taxon>Gunneridae</taxon>
        <taxon>Pentapetalae</taxon>
        <taxon>rosids</taxon>
        <taxon>fabids</taxon>
        <taxon>Fagales</taxon>
        <taxon>Fagaceae</taxon>
        <taxon>Lithocarpus</taxon>
    </lineage>
</organism>
<evidence type="ECO:0000313" key="2">
    <source>
        <dbReference type="Proteomes" id="UP001459277"/>
    </source>
</evidence>
<name>A0AAW2BG62_9ROSI</name>
<comment type="caution">
    <text evidence="1">The sequence shown here is derived from an EMBL/GenBank/DDBJ whole genome shotgun (WGS) entry which is preliminary data.</text>
</comment>
<proteinExistence type="predicted"/>
<keyword evidence="2" id="KW-1185">Reference proteome</keyword>
<sequence length="68" mass="7122">MITDALFLGNKDGTVDGDSNVKQKLENFSGGAFCKCGEGWSCVISKIEGSKAGKAFFECADGCTCTTE</sequence>
<dbReference type="Proteomes" id="UP001459277">
    <property type="component" value="Unassembled WGS sequence"/>
</dbReference>
<dbReference type="EMBL" id="JAZDWU010000012">
    <property type="protein sequence ID" value="KAK9984991.1"/>
    <property type="molecule type" value="Genomic_DNA"/>
</dbReference>
<dbReference type="AlphaFoldDB" id="A0AAW2BG62"/>
<reference evidence="1 2" key="1">
    <citation type="submission" date="2024-01" db="EMBL/GenBank/DDBJ databases">
        <title>A telomere-to-telomere, gap-free genome of sweet tea (Lithocarpus litseifolius).</title>
        <authorList>
            <person name="Zhou J."/>
        </authorList>
    </citation>
    <scope>NUCLEOTIDE SEQUENCE [LARGE SCALE GENOMIC DNA]</scope>
    <source>
        <strain evidence="1">Zhou-2022a</strain>
        <tissue evidence="1">Leaf</tissue>
    </source>
</reference>
<gene>
    <name evidence="1" type="ORF">SO802_034516</name>
</gene>
<protein>
    <submittedName>
        <fullName evidence="1">Uncharacterized protein</fullName>
    </submittedName>
</protein>
<accession>A0AAW2BG62</accession>
<evidence type="ECO:0000313" key="1">
    <source>
        <dbReference type="EMBL" id="KAK9984991.1"/>
    </source>
</evidence>